<protein>
    <recommendedName>
        <fullName evidence="1">AD domain-containing protein</fullName>
    </recommendedName>
</protein>
<dbReference type="Gene3D" id="2.30.30.100">
    <property type="match status" value="1"/>
</dbReference>
<sequence>MEAAHDFVLGSRVSVALGDSETIQGEVFSVDALSGTLILRRPAHENTNTSHYVSLVNMARISSVEVLEEGSGELREVSAPSEKDLERKEVKAREAAEKAFRSINFSVSPAGQQMFDMLSKTLPCEWDGESIVVMQQARVNPPYSQRSVVQMEGDQIAMERICRMVADFSKKLAAS</sequence>
<reference evidence="2" key="1">
    <citation type="submission" date="2021-01" db="EMBL/GenBank/DDBJ databases">
        <authorList>
            <person name="Corre E."/>
            <person name="Pelletier E."/>
            <person name="Niang G."/>
            <person name="Scheremetjew M."/>
            <person name="Finn R."/>
            <person name="Kale V."/>
            <person name="Holt S."/>
            <person name="Cochrane G."/>
            <person name="Meng A."/>
            <person name="Brown T."/>
            <person name="Cohen L."/>
        </authorList>
    </citation>
    <scope>NUCLEOTIDE SEQUENCE</scope>
    <source>
        <strain evidence="2">CCMP2078</strain>
    </source>
</reference>
<dbReference type="InterPro" id="IPR039683">
    <property type="entry name" value="Lsm12-like"/>
</dbReference>
<name>A0A7R9U9J2_9STRA</name>
<dbReference type="Pfam" id="PF09793">
    <property type="entry name" value="AD"/>
    <property type="match status" value="1"/>
</dbReference>
<dbReference type="AlphaFoldDB" id="A0A7R9U9J2"/>
<dbReference type="SMART" id="SM00995">
    <property type="entry name" value="AD"/>
    <property type="match status" value="1"/>
</dbReference>
<gene>
    <name evidence="2" type="ORF">PPYR1160_LOCUS6827</name>
</gene>
<proteinExistence type="predicted"/>
<organism evidence="2">
    <name type="scientific">Pinguiococcus pyrenoidosus</name>
    <dbReference type="NCBI Taxonomy" id="172671"/>
    <lineage>
        <taxon>Eukaryota</taxon>
        <taxon>Sar</taxon>
        <taxon>Stramenopiles</taxon>
        <taxon>Ochrophyta</taxon>
        <taxon>Pinguiophyceae</taxon>
        <taxon>Pinguiochrysidales</taxon>
        <taxon>Pinguiochrysidaceae</taxon>
        <taxon>Pinguiococcus</taxon>
    </lineage>
</organism>
<feature type="domain" description="AD" evidence="1">
    <location>
        <begin position="75"/>
        <end position="173"/>
    </location>
</feature>
<dbReference type="EMBL" id="HBEA01008875">
    <property type="protein sequence ID" value="CAD8257335.1"/>
    <property type="molecule type" value="Transcribed_RNA"/>
</dbReference>
<dbReference type="PROSITE" id="PS52001">
    <property type="entry name" value="AD"/>
    <property type="match status" value="1"/>
</dbReference>
<evidence type="ECO:0000259" key="1">
    <source>
        <dbReference type="PROSITE" id="PS52001"/>
    </source>
</evidence>
<accession>A0A7R9U9J2</accession>
<dbReference type="PANTHER" id="PTHR13542">
    <property type="entry name" value="LSM12 HOMOLOG"/>
    <property type="match status" value="1"/>
</dbReference>
<dbReference type="InterPro" id="IPR047574">
    <property type="entry name" value="AD"/>
</dbReference>
<dbReference type="InterPro" id="IPR019181">
    <property type="entry name" value="LSM12_ABD"/>
</dbReference>
<evidence type="ECO:0000313" key="2">
    <source>
        <dbReference type="EMBL" id="CAD8257335.1"/>
    </source>
</evidence>